<evidence type="ECO:0000313" key="2">
    <source>
        <dbReference type="EMBL" id="ESP03434.1"/>
    </source>
</evidence>
<protein>
    <recommendedName>
        <fullName evidence="4">E3 ubiquitin-protein ligase APD1-4 middle domain-containing protein</fullName>
    </recommendedName>
</protein>
<dbReference type="AlphaFoldDB" id="V4AHC6"/>
<evidence type="ECO:0000313" key="3">
    <source>
        <dbReference type="Proteomes" id="UP000030746"/>
    </source>
</evidence>
<keyword evidence="3" id="KW-1185">Reference proteome</keyword>
<reference evidence="2 3" key="1">
    <citation type="journal article" date="2013" name="Nature">
        <title>Insights into bilaterian evolution from three spiralian genomes.</title>
        <authorList>
            <person name="Simakov O."/>
            <person name="Marletaz F."/>
            <person name="Cho S.J."/>
            <person name="Edsinger-Gonzales E."/>
            <person name="Havlak P."/>
            <person name="Hellsten U."/>
            <person name="Kuo D.H."/>
            <person name="Larsson T."/>
            <person name="Lv J."/>
            <person name="Arendt D."/>
            <person name="Savage R."/>
            <person name="Osoegawa K."/>
            <person name="de Jong P."/>
            <person name="Grimwood J."/>
            <person name="Chapman J.A."/>
            <person name="Shapiro H."/>
            <person name="Aerts A."/>
            <person name="Otillar R.P."/>
            <person name="Terry A.Y."/>
            <person name="Boore J.L."/>
            <person name="Grigoriev I.V."/>
            <person name="Lindberg D.R."/>
            <person name="Seaver E.C."/>
            <person name="Weisblat D.A."/>
            <person name="Putnam N.H."/>
            <person name="Rokhsar D.S."/>
        </authorList>
    </citation>
    <scope>NUCLEOTIDE SEQUENCE [LARGE SCALE GENOMIC DNA]</scope>
</reference>
<dbReference type="OrthoDB" id="6106399at2759"/>
<sequence length="346" mass="39353">MESRIYKKPLQKRYLPCIFFILCVLLAFAISGILLGQNKYFTEANLDSANYGDEFIVNTLLSDYSTTWCGSYTIDPWEYANVTLLSRKPLIDPVNFRFTTIKISNSMMSENIYDERGAYLLRGSKLSLAICREVASGVEAQVSVIRGEESWKRWISNRYNCGDCTLVTKRIPLNLTCGQSGSGQEQILDFIAPDDAFYKIVISRKFQNDESKSVFLTYDLTIARRFYIFNGNAKPICSHVRDACTVNLKHDSKQLILISFEESDQLGGDLFYQHTCQAYILLWVAVFGLAPLSLIISAIIFMILIYRRAHYCDQKAPILLNVNSEKTKCVAVIKESCMKLVSLIII</sequence>
<feature type="transmembrane region" description="Helical" evidence="1">
    <location>
        <begin position="14"/>
        <end position="35"/>
    </location>
</feature>
<name>V4AHC6_LOTGI</name>
<proteinExistence type="predicted"/>
<accession>V4AHC6</accession>
<dbReference type="CTD" id="20244142"/>
<dbReference type="RefSeq" id="XP_009045879.1">
    <property type="nucleotide sequence ID" value="XM_009047631.1"/>
</dbReference>
<evidence type="ECO:0008006" key="4">
    <source>
        <dbReference type="Google" id="ProtNLM"/>
    </source>
</evidence>
<dbReference type="EMBL" id="KB200018">
    <property type="protein sequence ID" value="ESP03434.1"/>
    <property type="molecule type" value="Genomic_DNA"/>
</dbReference>
<keyword evidence="1" id="KW-1133">Transmembrane helix</keyword>
<gene>
    <name evidence="2" type="ORF">LOTGIDRAFT_177013</name>
</gene>
<keyword evidence="1" id="KW-0472">Membrane</keyword>
<dbReference type="KEGG" id="lgi:LOTGIDRAFT_177013"/>
<organism evidence="2 3">
    <name type="scientific">Lottia gigantea</name>
    <name type="common">Giant owl limpet</name>
    <dbReference type="NCBI Taxonomy" id="225164"/>
    <lineage>
        <taxon>Eukaryota</taxon>
        <taxon>Metazoa</taxon>
        <taxon>Spiralia</taxon>
        <taxon>Lophotrochozoa</taxon>
        <taxon>Mollusca</taxon>
        <taxon>Gastropoda</taxon>
        <taxon>Patellogastropoda</taxon>
        <taxon>Lottioidea</taxon>
        <taxon>Lottiidae</taxon>
        <taxon>Lottia</taxon>
    </lineage>
</organism>
<feature type="transmembrane region" description="Helical" evidence="1">
    <location>
        <begin position="280"/>
        <end position="306"/>
    </location>
</feature>
<dbReference type="Proteomes" id="UP000030746">
    <property type="component" value="Unassembled WGS sequence"/>
</dbReference>
<dbReference type="OMA" id="HDARDTH"/>
<evidence type="ECO:0000256" key="1">
    <source>
        <dbReference type="SAM" id="Phobius"/>
    </source>
</evidence>
<dbReference type="GeneID" id="20244142"/>
<keyword evidence="1" id="KW-0812">Transmembrane</keyword>